<evidence type="ECO:0000256" key="3">
    <source>
        <dbReference type="ARBA" id="ARBA00023295"/>
    </source>
</evidence>
<keyword evidence="1" id="KW-0732">Signal</keyword>
<dbReference type="GO" id="GO:0031505">
    <property type="term" value="P:fungal-type cell wall organization"/>
    <property type="evidence" value="ECO:0007669"/>
    <property type="project" value="TreeGrafter"/>
</dbReference>
<evidence type="ECO:0000313" key="6">
    <source>
        <dbReference type="Proteomes" id="UP001212997"/>
    </source>
</evidence>
<comment type="caution">
    <text evidence="5">The sequence shown here is derived from an EMBL/GenBank/DDBJ whole genome shotgun (WGS) entry which is preliminary data.</text>
</comment>
<evidence type="ECO:0000256" key="1">
    <source>
        <dbReference type="ARBA" id="ARBA00022729"/>
    </source>
</evidence>
<dbReference type="InterPro" id="IPR013320">
    <property type="entry name" value="ConA-like_dom_sf"/>
</dbReference>
<accession>A0AAD5YEF5</accession>
<dbReference type="Proteomes" id="UP001212997">
    <property type="component" value="Unassembled WGS sequence"/>
</dbReference>
<keyword evidence="3" id="KW-0326">Glycosidase</keyword>
<reference evidence="5" key="1">
    <citation type="submission" date="2022-07" db="EMBL/GenBank/DDBJ databases">
        <title>Genome Sequence of Physisporinus lineatus.</title>
        <authorList>
            <person name="Buettner E."/>
        </authorList>
    </citation>
    <scope>NUCLEOTIDE SEQUENCE</scope>
    <source>
        <strain evidence="5">VT162</strain>
    </source>
</reference>
<evidence type="ECO:0000256" key="2">
    <source>
        <dbReference type="ARBA" id="ARBA00022801"/>
    </source>
</evidence>
<dbReference type="AlphaFoldDB" id="A0AAD5YEF5"/>
<feature type="domain" description="GH16" evidence="4">
    <location>
        <begin position="98"/>
        <end position="317"/>
    </location>
</feature>
<dbReference type="SUPFAM" id="SSF49899">
    <property type="entry name" value="Concanavalin A-like lectins/glucanases"/>
    <property type="match status" value="1"/>
</dbReference>
<sequence length="403" mass="43806">MSFQRSLLQFGGHFNHEPSFFLNATANVVAKVGWEEGRKLSLSWAKRRQRTRFWPRVVSLHSSAAWLISMVSIRQREFGFCGSGTFCLGGCNPLASNTLTSCMPEPVCQDATHNFGDTSRILTNATYFGGNASAYDWVVDKGSVINGTKAGEIALILTEDNGGTRMSSTRYIHYGKITARIKTGRWGGVVTAFITMSDIKDEIDWEFPGNATTEGQTNFFWQGVIPEKTQGNTSAISSDSFSNYHDYTINWQPNQLSWAIDDKTVRTIQASDFVGSDGVNRYPSTPSRIQLSIWPAGINSSAPGTVQWAGGMINWNDPDYVSAGHFYALVESVSIDCQDPTTPDAGTTSYVYGKNSSSFTPSVAFSNLTTINGARGLLGVDGVAGLKFSVGFAVILAVVGTFL</sequence>
<dbReference type="EMBL" id="JANAWD010000148">
    <property type="protein sequence ID" value="KAJ3485597.1"/>
    <property type="molecule type" value="Genomic_DNA"/>
</dbReference>
<evidence type="ECO:0000259" key="4">
    <source>
        <dbReference type="PROSITE" id="PS51762"/>
    </source>
</evidence>
<name>A0AAD5YEF5_9APHY</name>
<dbReference type="GO" id="GO:0016757">
    <property type="term" value="F:glycosyltransferase activity"/>
    <property type="evidence" value="ECO:0007669"/>
    <property type="project" value="TreeGrafter"/>
</dbReference>
<evidence type="ECO:0000313" key="5">
    <source>
        <dbReference type="EMBL" id="KAJ3485597.1"/>
    </source>
</evidence>
<dbReference type="GO" id="GO:0009277">
    <property type="term" value="C:fungal-type cell wall"/>
    <property type="evidence" value="ECO:0007669"/>
    <property type="project" value="TreeGrafter"/>
</dbReference>
<dbReference type="PANTHER" id="PTHR10963">
    <property type="entry name" value="GLYCOSYL HYDROLASE-RELATED"/>
    <property type="match status" value="1"/>
</dbReference>
<keyword evidence="2" id="KW-0378">Hydrolase</keyword>
<dbReference type="Pfam" id="PF00722">
    <property type="entry name" value="Glyco_hydro_16"/>
    <property type="match status" value="1"/>
</dbReference>
<gene>
    <name evidence="5" type="ORF">NLI96_g4855</name>
</gene>
<dbReference type="Gene3D" id="2.60.120.200">
    <property type="match status" value="1"/>
</dbReference>
<dbReference type="GO" id="GO:0004553">
    <property type="term" value="F:hydrolase activity, hydrolyzing O-glycosyl compounds"/>
    <property type="evidence" value="ECO:0007669"/>
    <property type="project" value="InterPro"/>
</dbReference>
<organism evidence="5 6">
    <name type="scientific">Meripilus lineatus</name>
    <dbReference type="NCBI Taxonomy" id="2056292"/>
    <lineage>
        <taxon>Eukaryota</taxon>
        <taxon>Fungi</taxon>
        <taxon>Dikarya</taxon>
        <taxon>Basidiomycota</taxon>
        <taxon>Agaricomycotina</taxon>
        <taxon>Agaricomycetes</taxon>
        <taxon>Polyporales</taxon>
        <taxon>Meripilaceae</taxon>
        <taxon>Meripilus</taxon>
    </lineage>
</organism>
<dbReference type="GO" id="GO:0005975">
    <property type="term" value="P:carbohydrate metabolic process"/>
    <property type="evidence" value="ECO:0007669"/>
    <property type="project" value="InterPro"/>
</dbReference>
<protein>
    <recommendedName>
        <fullName evidence="4">GH16 domain-containing protein</fullName>
    </recommendedName>
</protein>
<keyword evidence="6" id="KW-1185">Reference proteome</keyword>
<proteinExistence type="predicted"/>
<dbReference type="PROSITE" id="PS51762">
    <property type="entry name" value="GH16_2"/>
    <property type="match status" value="1"/>
</dbReference>
<dbReference type="InterPro" id="IPR000757">
    <property type="entry name" value="Beta-glucanase-like"/>
</dbReference>
<dbReference type="PANTHER" id="PTHR10963:SF22">
    <property type="entry name" value="GLYCOSIDASE CRH2-RELATED"/>
    <property type="match status" value="1"/>
</dbReference>
<dbReference type="InterPro" id="IPR050546">
    <property type="entry name" value="Glycosyl_Hydrlase_16"/>
</dbReference>